<dbReference type="EMBL" id="OM869562">
    <property type="protein sequence ID" value="UPW41239.1"/>
    <property type="molecule type" value="Genomic_DNA"/>
</dbReference>
<evidence type="ECO:0000313" key="1">
    <source>
        <dbReference type="EMBL" id="UPW41239.1"/>
    </source>
</evidence>
<sequence>MINKRIYFRETLIIADTNPIEGKSLEEQIQAMKINGEPFNGVMAPLIYTRKRDGVMPAYNPRGDGFEEAIEAIDNITSAAMARRVELSKMKAEEIAKQAEQAEEPKTDA</sequence>
<proteinExistence type="predicted"/>
<organism evidence="1">
    <name type="scientific">Sigmofec virus UA08Rod_4774</name>
    <dbReference type="NCBI Taxonomy" id="2929409"/>
    <lineage>
        <taxon>Viruses</taxon>
        <taxon>Monodnaviria</taxon>
        <taxon>Sangervirae</taxon>
        <taxon>Phixviricota</taxon>
        <taxon>Malgrandaviricetes</taxon>
        <taxon>Petitvirales</taxon>
        <taxon>Microviridae</taxon>
    </lineage>
</organism>
<name>A0A976N0Y3_9VIRU</name>
<reference evidence="1" key="1">
    <citation type="submission" date="2022-02" db="EMBL/GenBank/DDBJ databases">
        <title>Towards deciphering the DNA virus diversity associated with rodent species in the families Cricetidae and Heteromyidae.</title>
        <authorList>
            <person name="Lund M."/>
            <person name="Larsen B.B."/>
            <person name="Gryseels S."/>
            <person name="Kraberger S."/>
            <person name="Rowsey D.M."/>
            <person name="Steger L."/>
            <person name="Yule K.M."/>
            <person name="Upham N.S."/>
            <person name="Worobey M."/>
            <person name="Van Doorslaer K."/>
            <person name="Varsani A."/>
        </authorList>
    </citation>
    <scope>NUCLEOTIDE SEQUENCE</scope>
    <source>
        <strain evidence="1">UA08Rod_4774</strain>
    </source>
</reference>
<accession>A0A976N0Y3</accession>
<protein>
    <submittedName>
        <fullName evidence="1">Uncharacterized protein</fullName>
    </submittedName>
</protein>